<reference evidence="1 2" key="1">
    <citation type="journal article" date="2015" name="Clin. Infect. Dis.">
        <title>Genomic Investigations unmask Mycoplasma amphoriforme, a new respiratory pathogen.</title>
        <authorList>
            <person name="Gillespie S.H."/>
            <person name="Ling C.L."/>
            <person name="Oravcova K."/>
            <person name="Pinheiro M."/>
            <person name="Wells L."/>
            <person name="Bryant J.M."/>
            <person name="McHugh T.D."/>
            <person name="Bebear C."/>
            <person name="Webster D."/>
            <person name="Harris S.R."/>
            <person name="Seth-Smith H.M."/>
            <person name="Thomson N.R."/>
        </authorList>
    </citation>
    <scope>NUCLEOTIDE SEQUENCE [LARGE SCALE GENOMIC DNA]</scope>
    <source>
        <strain evidence="1 2">A39</strain>
    </source>
</reference>
<dbReference type="Proteomes" id="UP000261764">
    <property type="component" value="Chromosome I"/>
</dbReference>
<name>A0A292IJP8_9MOLU</name>
<dbReference type="EMBL" id="HG937516">
    <property type="protein sequence ID" value="CDN40826.1"/>
    <property type="molecule type" value="Genomic_DNA"/>
</dbReference>
<gene>
    <name evidence="1" type="ORF">MAMA39_07090</name>
</gene>
<protein>
    <submittedName>
        <fullName evidence="1">Uncharacterized protein</fullName>
    </submittedName>
</protein>
<dbReference type="RefSeq" id="WP_343251456.1">
    <property type="nucleotide sequence ID" value="NZ_HG937516.1"/>
</dbReference>
<evidence type="ECO:0000313" key="1">
    <source>
        <dbReference type="EMBL" id="CDN40826.1"/>
    </source>
</evidence>
<dbReference type="AlphaFoldDB" id="A0A292IJP8"/>
<keyword evidence="2" id="KW-1185">Reference proteome</keyword>
<evidence type="ECO:0000313" key="2">
    <source>
        <dbReference type="Proteomes" id="UP000261764"/>
    </source>
</evidence>
<proteinExistence type="predicted"/>
<dbReference type="KEGG" id="mamp:MAMA39_07090"/>
<organism evidence="1 2">
    <name type="scientific">Mycoplasma amphoriforme A39</name>
    <dbReference type="NCBI Taxonomy" id="572419"/>
    <lineage>
        <taxon>Bacteria</taxon>
        <taxon>Bacillati</taxon>
        <taxon>Mycoplasmatota</taxon>
        <taxon>Mollicutes</taxon>
        <taxon>Mycoplasmataceae</taxon>
        <taxon>Mycoplasma</taxon>
    </lineage>
</organism>
<sequence length="260" mass="30257">MKITLTNQNGSEDLDFLGIKVFNHPKPLAFAKTLWKNLSGDKHIDDSSSRAFSDSQLVFINDLTKISDFLKLTGKNNHLVKMLLDKIVAEKIVDEQKILALTDAINNDLGFQAIEEAIDWSKMITNLFAIPEETYLDRNTFLKMLEHNIWQEKCTFIFCDLDWLSVSDLKPYLNLHNFIFINHDFRNNVRLVTELEAVVFLDETNRVMLELIDLEVFVNFLSVKTSEYCSLDDLTSYLKKEVNLKNQKIFYAIETLFEQK</sequence>
<accession>A0A292IJP8</accession>